<reference evidence="2" key="1">
    <citation type="journal article" date="2024" name="Proc. Natl. Acad. Sci. U.S.A.">
        <title>Extraordinary preservation of gene collinearity over three hundred million years revealed in homosporous lycophytes.</title>
        <authorList>
            <person name="Li C."/>
            <person name="Wickell D."/>
            <person name="Kuo L.Y."/>
            <person name="Chen X."/>
            <person name="Nie B."/>
            <person name="Liao X."/>
            <person name="Peng D."/>
            <person name="Ji J."/>
            <person name="Jenkins J."/>
            <person name="Williams M."/>
            <person name="Shu S."/>
            <person name="Plott C."/>
            <person name="Barry K."/>
            <person name="Rajasekar S."/>
            <person name="Grimwood J."/>
            <person name="Han X."/>
            <person name="Sun S."/>
            <person name="Hou Z."/>
            <person name="He W."/>
            <person name="Dai G."/>
            <person name="Sun C."/>
            <person name="Schmutz J."/>
            <person name="Leebens-Mack J.H."/>
            <person name="Li F.W."/>
            <person name="Wang L."/>
        </authorList>
    </citation>
    <scope>NUCLEOTIDE SEQUENCE [LARGE SCALE GENOMIC DNA]</scope>
    <source>
        <strain evidence="2">cv. PW_Plant_1</strain>
    </source>
</reference>
<sequence length="356" mass="40468">MAMEFTVRIISLAEPIAWGTRTAACTLRQSARISSAPNKYFPGAAARHGGYRFILAAQLAEPSKQVRKIPRSIHDISNGDHILGFGAELAEDHPGYHDEEYKKRRSYIGDLAKLHKIGEPIPCLEYTDEEIKIWGDILEKLTQLYPTHACKRYLDTFQLFNFVPDRLPQLQELSEVLMMRTGWQIRPVAGLLHPTDFLNALAFRTFHSTQYIRHGSNPMYTPEPDVCHEILGHIPLLADPEFANVAQVIGMASLGASKEEIWHLTKLYWYTVEFGTVKERDGVKAFGAGLLSSFGELEHMLSGEDGYMPIFEDLDPFKKLPKMNYKDGFQKKYFLCESFSDVASKLTAYARSLQRF</sequence>
<proteinExistence type="predicted"/>
<evidence type="ECO:0000313" key="1">
    <source>
        <dbReference type="EMBL" id="KAJ7531145.1"/>
    </source>
</evidence>
<gene>
    <name evidence="1" type="ORF">O6H91_14G033900</name>
</gene>
<name>A0ACC2BN13_DIPCM</name>
<dbReference type="Proteomes" id="UP001162992">
    <property type="component" value="Chromosome 14"/>
</dbReference>
<dbReference type="EMBL" id="CM055105">
    <property type="protein sequence ID" value="KAJ7531145.1"/>
    <property type="molecule type" value="Genomic_DNA"/>
</dbReference>
<accession>A0ACC2BN13</accession>
<comment type="caution">
    <text evidence="1">The sequence shown here is derived from an EMBL/GenBank/DDBJ whole genome shotgun (WGS) entry which is preliminary data.</text>
</comment>
<protein>
    <submittedName>
        <fullName evidence="1">Uncharacterized protein</fullName>
    </submittedName>
</protein>
<keyword evidence="2" id="KW-1185">Reference proteome</keyword>
<evidence type="ECO:0000313" key="2">
    <source>
        <dbReference type="Proteomes" id="UP001162992"/>
    </source>
</evidence>
<organism evidence="1 2">
    <name type="scientific">Diphasiastrum complanatum</name>
    <name type="common">Issler's clubmoss</name>
    <name type="synonym">Lycopodium complanatum</name>
    <dbReference type="NCBI Taxonomy" id="34168"/>
    <lineage>
        <taxon>Eukaryota</taxon>
        <taxon>Viridiplantae</taxon>
        <taxon>Streptophyta</taxon>
        <taxon>Embryophyta</taxon>
        <taxon>Tracheophyta</taxon>
        <taxon>Lycopodiopsida</taxon>
        <taxon>Lycopodiales</taxon>
        <taxon>Lycopodiaceae</taxon>
        <taxon>Lycopodioideae</taxon>
        <taxon>Diphasiastrum</taxon>
    </lineage>
</organism>